<feature type="domain" description="DUF559" evidence="1">
    <location>
        <begin position="13"/>
        <end position="113"/>
    </location>
</feature>
<dbReference type="Proteomes" id="UP000218784">
    <property type="component" value="Unassembled WGS sequence"/>
</dbReference>
<name>A0A2A4HXF3_9SPHN</name>
<dbReference type="InterPro" id="IPR011335">
    <property type="entry name" value="Restrct_endonuc-II-like"/>
</dbReference>
<evidence type="ECO:0000313" key="3">
    <source>
        <dbReference type="Proteomes" id="UP000218784"/>
    </source>
</evidence>
<dbReference type="EMBL" id="NWVD01000006">
    <property type="protein sequence ID" value="PCG08355.1"/>
    <property type="molecule type" value="Genomic_DNA"/>
</dbReference>
<dbReference type="RefSeq" id="WP_066487352.1">
    <property type="nucleotide sequence ID" value="NZ_JAIEOT010000030.1"/>
</dbReference>
<sequence>MRLYDHQPAGTVDRARSLRRGAPAPERRLLRALRAAFPHLKWRHQAPVGPYFADMLCFSERLVIEVDGDTHADAAPYDARRDAMLRQAGFRTIRFTNRDVMQNIDGVVACISFSLREKEGAYAQHGEAEGAAAKEKGVAA</sequence>
<dbReference type="Gene3D" id="3.40.960.10">
    <property type="entry name" value="VSR Endonuclease"/>
    <property type="match status" value="1"/>
</dbReference>
<dbReference type="PANTHER" id="PTHR38590:SF1">
    <property type="entry name" value="BLL0828 PROTEIN"/>
    <property type="match status" value="1"/>
</dbReference>
<organism evidence="2 3">
    <name type="scientific">Sphingomonas ginsenosidimutans</name>
    <dbReference type="NCBI Taxonomy" id="862134"/>
    <lineage>
        <taxon>Bacteria</taxon>
        <taxon>Pseudomonadati</taxon>
        <taxon>Pseudomonadota</taxon>
        <taxon>Alphaproteobacteria</taxon>
        <taxon>Sphingomonadales</taxon>
        <taxon>Sphingomonadaceae</taxon>
        <taxon>Sphingomonas</taxon>
    </lineage>
</organism>
<dbReference type="PANTHER" id="PTHR38590">
    <property type="entry name" value="BLL0828 PROTEIN"/>
    <property type="match status" value="1"/>
</dbReference>
<protein>
    <submittedName>
        <fullName evidence="2">DUF559 domain-containing protein</fullName>
    </submittedName>
</protein>
<evidence type="ECO:0000313" key="2">
    <source>
        <dbReference type="EMBL" id="PCG08355.1"/>
    </source>
</evidence>
<dbReference type="AlphaFoldDB" id="A0A2A4HXF3"/>
<dbReference type="Pfam" id="PF04480">
    <property type="entry name" value="DUF559"/>
    <property type="match status" value="1"/>
</dbReference>
<gene>
    <name evidence="2" type="ORF">COA17_13370</name>
</gene>
<evidence type="ECO:0000259" key="1">
    <source>
        <dbReference type="Pfam" id="PF04480"/>
    </source>
</evidence>
<dbReference type="CDD" id="cd01038">
    <property type="entry name" value="Endonuclease_DUF559"/>
    <property type="match status" value="1"/>
</dbReference>
<proteinExistence type="predicted"/>
<accession>A0A2A4HXF3</accession>
<dbReference type="SUPFAM" id="SSF52980">
    <property type="entry name" value="Restriction endonuclease-like"/>
    <property type="match status" value="1"/>
</dbReference>
<keyword evidence="3" id="KW-1185">Reference proteome</keyword>
<reference evidence="2 3" key="1">
    <citation type="submission" date="2017-09" db="EMBL/GenBank/DDBJ databases">
        <title>Sphingomonas ginsenosidimutans KACC 14949, whole genome shotgun sequence.</title>
        <authorList>
            <person name="Feng G."/>
            <person name="Zhu H."/>
        </authorList>
    </citation>
    <scope>NUCLEOTIDE SEQUENCE [LARGE SCALE GENOMIC DNA]</scope>
    <source>
        <strain evidence="2 3">KACC 14949</strain>
    </source>
</reference>
<comment type="caution">
    <text evidence="2">The sequence shown here is derived from an EMBL/GenBank/DDBJ whole genome shotgun (WGS) entry which is preliminary data.</text>
</comment>
<dbReference type="InterPro" id="IPR047216">
    <property type="entry name" value="Endonuclease_DUF559_bact"/>
</dbReference>
<dbReference type="InterPro" id="IPR007569">
    <property type="entry name" value="DUF559"/>
</dbReference>